<dbReference type="GO" id="GO:0015976">
    <property type="term" value="P:carbon utilization"/>
    <property type="evidence" value="ECO:0007669"/>
    <property type="project" value="InterPro"/>
</dbReference>
<evidence type="ECO:0000256" key="1">
    <source>
        <dbReference type="ARBA" id="ARBA00002904"/>
    </source>
</evidence>
<protein>
    <recommendedName>
        <fullName evidence="3 8">Carbonic anhydrase</fullName>
        <ecNumber evidence="3 8">4.2.1.1</ecNumber>
    </recommendedName>
    <alternativeName>
        <fullName evidence="8">Carbonate dehydratase</fullName>
    </alternativeName>
</protein>
<dbReference type="InterPro" id="IPR036874">
    <property type="entry name" value="Carbonic_anhydrase_sf"/>
</dbReference>
<comment type="catalytic activity">
    <reaction evidence="6 8">
        <text>hydrogencarbonate + H(+) = CO2 + H2O</text>
        <dbReference type="Rhea" id="RHEA:10748"/>
        <dbReference type="ChEBI" id="CHEBI:15377"/>
        <dbReference type="ChEBI" id="CHEBI:15378"/>
        <dbReference type="ChEBI" id="CHEBI:16526"/>
        <dbReference type="ChEBI" id="CHEBI:17544"/>
        <dbReference type="EC" id="4.2.1.1"/>
    </reaction>
</comment>
<dbReference type="PROSITE" id="PS00704">
    <property type="entry name" value="PROK_CO2_ANHYDRASE_1"/>
    <property type="match status" value="1"/>
</dbReference>
<dbReference type="PANTHER" id="PTHR11002:SF12">
    <property type="entry name" value="CARBONIC ANHYDRASE"/>
    <property type="match status" value="1"/>
</dbReference>
<dbReference type="PROSITE" id="PS00705">
    <property type="entry name" value="PROK_CO2_ANHYDRASE_2"/>
    <property type="match status" value="1"/>
</dbReference>
<dbReference type="GO" id="GO:0004089">
    <property type="term" value="F:carbonate dehydratase activity"/>
    <property type="evidence" value="ECO:0007669"/>
    <property type="project" value="UniProtKB-UniRule"/>
</dbReference>
<feature type="binding site" evidence="7">
    <location>
        <position position="72"/>
    </location>
    <ligand>
        <name>Zn(2+)</name>
        <dbReference type="ChEBI" id="CHEBI:29105"/>
    </ligand>
</feature>
<dbReference type="EC" id="4.2.1.1" evidence="3 8"/>
<dbReference type="AlphaFoldDB" id="A0A7I8KDI3"/>
<gene>
    <name evidence="9" type="ORF">SI7747_05005937</name>
    <name evidence="10" type="ORF">SI8410_05006492</name>
</gene>
<evidence type="ECO:0000256" key="8">
    <source>
        <dbReference type="RuleBase" id="RU003956"/>
    </source>
</evidence>
<dbReference type="FunFam" id="3.40.1050.10:FF:000003">
    <property type="entry name" value="Carbonic anhydrase"/>
    <property type="match status" value="1"/>
</dbReference>
<evidence type="ECO:0000256" key="2">
    <source>
        <dbReference type="ARBA" id="ARBA00006217"/>
    </source>
</evidence>
<dbReference type="CDD" id="cd00884">
    <property type="entry name" value="beta_CA_cladeB"/>
    <property type="match status" value="1"/>
</dbReference>
<comment type="function">
    <text evidence="1 8">Reversible hydration of carbon dioxide.</text>
</comment>
<dbReference type="SUPFAM" id="SSF53056">
    <property type="entry name" value="beta-carbonic anhydrase, cab"/>
    <property type="match status" value="1"/>
</dbReference>
<dbReference type="Gene3D" id="3.40.1050.10">
    <property type="entry name" value="Carbonic anhydrase"/>
    <property type="match status" value="1"/>
</dbReference>
<comment type="cofactor">
    <cofactor evidence="7">
        <name>Zn(2+)</name>
        <dbReference type="ChEBI" id="CHEBI:29105"/>
    </cofactor>
    <text evidence="7">Binds 1 zinc ion per subunit.</text>
</comment>
<dbReference type="InterPro" id="IPR015892">
    <property type="entry name" value="Carbonic_anhydrase_CS"/>
</dbReference>
<evidence type="ECO:0000256" key="4">
    <source>
        <dbReference type="ARBA" id="ARBA00022833"/>
    </source>
</evidence>
<dbReference type="Proteomes" id="UP000663760">
    <property type="component" value="Chromosome 5"/>
</dbReference>
<reference evidence="10" key="1">
    <citation type="submission" date="2020-02" db="EMBL/GenBank/DDBJ databases">
        <authorList>
            <person name="Scholz U."/>
            <person name="Mascher M."/>
            <person name="Fiebig A."/>
        </authorList>
    </citation>
    <scope>NUCLEOTIDE SEQUENCE</scope>
</reference>
<dbReference type="InterPro" id="IPR001765">
    <property type="entry name" value="Carbonic_anhydrase"/>
</dbReference>
<keyword evidence="7" id="KW-0479">Metal-binding</keyword>
<dbReference type="OrthoDB" id="10248475at2759"/>
<dbReference type="PANTHER" id="PTHR11002">
    <property type="entry name" value="CARBONIC ANHYDRASE"/>
    <property type="match status" value="1"/>
</dbReference>
<evidence type="ECO:0000256" key="6">
    <source>
        <dbReference type="ARBA" id="ARBA00048348"/>
    </source>
</evidence>
<feature type="binding site" evidence="7">
    <location>
        <position position="134"/>
    </location>
    <ligand>
        <name>Zn(2+)</name>
        <dbReference type="ChEBI" id="CHEBI:29105"/>
    </ligand>
</feature>
<accession>A0A7I8KDI3</accession>
<name>A0A7I8KDI3_SPIIN</name>
<dbReference type="SMART" id="SM00947">
    <property type="entry name" value="Pro_CA"/>
    <property type="match status" value="1"/>
</dbReference>
<proteinExistence type="inferred from homology"/>
<dbReference type="InterPro" id="IPR045066">
    <property type="entry name" value="Beta_CA_cladeB"/>
</dbReference>
<comment type="similarity">
    <text evidence="2 8">Belongs to the beta-class carbonic anhydrase family.</text>
</comment>
<evidence type="ECO:0000256" key="7">
    <source>
        <dbReference type="PIRSR" id="PIRSR601765-1"/>
    </source>
</evidence>
<evidence type="ECO:0000256" key="3">
    <source>
        <dbReference type="ARBA" id="ARBA00012925"/>
    </source>
</evidence>
<sequence>MTRVEGARDPSALIQELAENDIQTFDKPSRDDPFGDLKNRFSRFKKQICLDNPVLYNNLAQAQTPKFMVIACADSRVCPSTVLGFQPGEAFTVRNVANIVPPFEHGPSETNAALEFAVNSLEVGNILVVGHSRCGGIRALMSAEEDADVGKWVSVAKSARLRAKAAAGNQCFDMQCEHCEKESINGSLQNLLSYPWIKQRVVEGKLAIHGGYYDFVNCTFEKWTLVYRENEEDAFKYGIKDQAFWS</sequence>
<feature type="binding site" evidence="7">
    <location>
        <position position="74"/>
    </location>
    <ligand>
        <name>Zn(2+)</name>
        <dbReference type="ChEBI" id="CHEBI:29105"/>
    </ligand>
</feature>
<evidence type="ECO:0000313" key="10">
    <source>
        <dbReference type="EMBL" id="CAA7395829.1"/>
    </source>
</evidence>
<evidence type="ECO:0000313" key="9">
    <source>
        <dbReference type="EMBL" id="CAA2619768.1"/>
    </source>
</evidence>
<keyword evidence="4 7" id="KW-0862">Zinc</keyword>
<evidence type="ECO:0000313" key="11">
    <source>
        <dbReference type="Proteomes" id="UP000663760"/>
    </source>
</evidence>
<keyword evidence="11" id="KW-1185">Reference proteome</keyword>
<dbReference type="EMBL" id="LR743592">
    <property type="protein sequence ID" value="CAA2619768.1"/>
    <property type="molecule type" value="Genomic_DNA"/>
</dbReference>
<organism evidence="10 11">
    <name type="scientific">Spirodela intermedia</name>
    <name type="common">Intermediate duckweed</name>
    <dbReference type="NCBI Taxonomy" id="51605"/>
    <lineage>
        <taxon>Eukaryota</taxon>
        <taxon>Viridiplantae</taxon>
        <taxon>Streptophyta</taxon>
        <taxon>Embryophyta</taxon>
        <taxon>Tracheophyta</taxon>
        <taxon>Spermatophyta</taxon>
        <taxon>Magnoliopsida</taxon>
        <taxon>Liliopsida</taxon>
        <taxon>Araceae</taxon>
        <taxon>Lemnoideae</taxon>
        <taxon>Spirodela</taxon>
    </lineage>
</organism>
<keyword evidence="5 8" id="KW-0456">Lyase</keyword>
<dbReference type="GO" id="GO:0008270">
    <property type="term" value="F:zinc ion binding"/>
    <property type="evidence" value="ECO:0007669"/>
    <property type="project" value="UniProtKB-UniRule"/>
</dbReference>
<dbReference type="EMBL" id="LR746268">
    <property type="protein sequence ID" value="CAA7395829.1"/>
    <property type="molecule type" value="Genomic_DNA"/>
</dbReference>
<evidence type="ECO:0000256" key="5">
    <source>
        <dbReference type="ARBA" id="ARBA00023239"/>
    </source>
</evidence>
<dbReference type="Pfam" id="PF00484">
    <property type="entry name" value="Pro_CA"/>
    <property type="match status" value="1"/>
</dbReference>
<feature type="binding site" evidence="7">
    <location>
        <position position="131"/>
    </location>
    <ligand>
        <name>Zn(2+)</name>
        <dbReference type="ChEBI" id="CHEBI:29105"/>
    </ligand>
</feature>